<accession>A0AAV3QB12</accession>
<feature type="domain" description="SAC" evidence="7">
    <location>
        <begin position="1"/>
        <end position="348"/>
    </location>
</feature>
<dbReference type="InterPro" id="IPR002013">
    <property type="entry name" value="SAC_dom"/>
</dbReference>
<keyword evidence="2" id="KW-0926">Vacuole</keyword>
<sequence length="395" mass="44906">MFSLQRNISKPEVRSPVYDALSVWNEFLSRGIRDKLNSTLWTVALVYGFFKQLSEYGRDFRLTLIARRSHHYAGTRYLKRGVNEKGHVANDVETEQIVFEDVPDGSPYITLLRNGQNYAVTKHHFNNLVYRYGSPIIILDLVKAFEKKPQESILLVEFGHAIDVINRDLTEEDRLRFLHFDLSEHSKRKAKTALDSLKIVADNALDMTGFLFCLLCYATLSMMSQRLLISSLPPAVAEVMVMVILQRTFTDRYSDKQIGENSHVVGLDITRYRNPLMLQQGVLRTNCIDCLDRTNIAQFCYGLVALGHQLHAISFIETPNIDFNSPLTYDLTKLYEAMGDALAIQYGGSEAHNTIIADSRGQPKFLTRSQAVITGKRRGLNNAFMDAEKQDAINV</sequence>
<dbReference type="Proteomes" id="UP001454036">
    <property type="component" value="Unassembled WGS sequence"/>
</dbReference>
<name>A0AAV3QB12_LITER</name>
<evidence type="ECO:0000256" key="2">
    <source>
        <dbReference type="ARBA" id="ARBA00022554"/>
    </source>
</evidence>
<evidence type="ECO:0000256" key="5">
    <source>
        <dbReference type="ARBA" id="ARBA00023337"/>
    </source>
</evidence>
<comment type="catalytic activity">
    <reaction evidence="5">
        <text>a 1,2-diacyl-sn-glycero-3-phospho-(1D-myo-inositol-3,5-bisphosphate) + H2O = a 1,2-diacyl-sn-glycero-3-phospho-(1D-myo-inositol-3-phosphate) + phosphate</text>
        <dbReference type="Rhea" id="RHEA:32955"/>
        <dbReference type="ChEBI" id="CHEBI:15377"/>
        <dbReference type="ChEBI" id="CHEBI:43474"/>
        <dbReference type="ChEBI" id="CHEBI:57923"/>
        <dbReference type="ChEBI" id="CHEBI:58088"/>
    </reaction>
</comment>
<dbReference type="PANTHER" id="PTHR45738">
    <property type="entry name" value="POLYPHOSPHOINOSITIDE PHOSPHATASE"/>
    <property type="match status" value="1"/>
</dbReference>
<evidence type="ECO:0000313" key="9">
    <source>
        <dbReference type="Proteomes" id="UP001454036"/>
    </source>
</evidence>
<evidence type="ECO:0000256" key="1">
    <source>
        <dbReference type="ARBA" id="ARBA00004148"/>
    </source>
</evidence>
<comment type="subcellular location">
    <subcellularLocation>
        <location evidence="1">Vacuole membrane</location>
        <topology evidence="1">Peripheral membrane protein</topology>
    </subcellularLocation>
</comment>
<evidence type="ECO:0000256" key="4">
    <source>
        <dbReference type="ARBA" id="ARBA00023136"/>
    </source>
</evidence>
<dbReference type="PANTHER" id="PTHR45738:SF3">
    <property type="entry name" value="OS03G0182400 PROTEIN"/>
    <property type="match status" value="1"/>
</dbReference>
<dbReference type="PROSITE" id="PS50275">
    <property type="entry name" value="SAC"/>
    <property type="match status" value="1"/>
</dbReference>
<keyword evidence="4" id="KW-0472">Membrane</keyword>
<dbReference type="InterPro" id="IPR043573">
    <property type="entry name" value="Fig4-like"/>
</dbReference>
<evidence type="ECO:0000256" key="6">
    <source>
        <dbReference type="ARBA" id="ARBA00023464"/>
    </source>
</evidence>
<dbReference type="Pfam" id="PF02383">
    <property type="entry name" value="Syja_N"/>
    <property type="match status" value="2"/>
</dbReference>
<reference evidence="8 9" key="1">
    <citation type="submission" date="2024-01" db="EMBL/GenBank/DDBJ databases">
        <title>The complete chloroplast genome sequence of Lithospermum erythrorhizon: insights into the phylogenetic relationship among Boraginaceae species and the maternal lineages of purple gromwells.</title>
        <authorList>
            <person name="Okada T."/>
            <person name="Watanabe K."/>
        </authorList>
    </citation>
    <scope>NUCLEOTIDE SEQUENCE [LARGE SCALE GENOMIC DNA]</scope>
</reference>
<dbReference type="GO" id="GO:0046856">
    <property type="term" value="P:phosphatidylinositol dephosphorylation"/>
    <property type="evidence" value="ECO:0007669"/>
    <property type="project" value="InterPro"/>
</dbReference>
<evidence type="ECO:0000313" key="8">
    <source>
        <dbReference type="EMBL" id="GAA0160665.1"/>
    </source>
</evidence>
<dbReference type="EMBL" id="BAABME010020524">
    <property type="protein sequence ID" value="GAA0160665.1"/>
    <property type="molecule type" value="Genomic_DNA"/>
</dbReference>
<proteinExistence type="predicted"/>
<dbReference type="GO" id="GO:0005774">
    <property type="term" value="C:vacuolar membrane"/>
    <property type="evidence" value="ECO:0007669"/>
    <property type="project" value="UniProtKB-SubCell"/>
</dbReference>
<protein>
    <submittedName>
        <fullName evidence="8">Phosphatase</fullName>
    </submittedName>
</protein>
<comment type="subunit">
    <text evidence="6">Component of the PI(3,5)P2 regulatory complex at least composed of ATG18, SAC/FIG4, FAB1 and VAC14.</text>
</comment>
<dbReference type="AlphaFoldDB" id="A0AAV3QB12"/>
<comment type="caution">
    <text evidence="8">The sequence shown here is derived from an EMBL/GenBank/DDBJ whole genome shotgun (WGS) entry which is preliminary data.</text>
</comment>
<dbReference type="GO" id="GO:0043813">
    <property type="term" value="F:phosphatidylinositol-3,5-bisphosphate 5-phosphatase activity"/>
    <property type="evidence" value="ECO:0007669"/>
    <property type="project" value="InterPro"/>
</dbReference>
<evidence type="ECO:0000256" key="3">
    <source>
        <dbReference type="ARBA" id="ARBA00022801"/>
    </source>
</evidence>
<organism evidence="8 9">
    <name type="scientific">Lithospermum erythrorhizon</name>
    <name type="common">Purple gromwell</name>
    <name type="synonym">Lithospermum officinale var. erythrorhizon</name>
    <dbReference type="NCBI Taxonomy" id="34254"/>
    <lineage>
        <taxon>Eukaryota</taxon>
        <taxon>Viridiplantae</taxon>
        <taxon>Streptophyta</taxon>
        <taxon>Embryophyta</taxon>
        <taxon>Tracheophyta</taxon>
        <taxon>Spermatophyta</taxon>
        <taxon>Magnoliopsida</taxon>
        <taxon>eudicotyledons</taxon>
        <taxon>Gunneridae</taxon>
        <taxon>Pentapetalae</taxon>
        <taxon>asterids</taxon>
        <taxon>lamiids</taxon>
        <taxon>Boraginales</taxon>
        <taxon>Boraginaceae</taxon>
        <taxon>Boraginoideae</taxon>
        <taxon>Lithospermeae</taxon>
        <taxon>Lithospermum</taxon>
    </lineage>
</organism>
<keyword evidence="9" id="KW-1185">Reference proteome</keyword>
<keyword evidence="3" id="KW-0378">Hydrolase</keyword>
<evidence type="ECO:0000259" key="7">
    <source>
        <dbReference type="PROSITE" id="PS50275"/>
    </source>
</evidence>
<gene>
    <name evidence="8" type="ORF">LIER_39082</name>
</gene>